<evidence type="ECO:0000313" key="2">
    <source>
        <dbReference type="Proteomes" id="UP000466966"/>
    </source>
</evidence>
<dbReference type="Proteomes" id="UP000466966">
    <property type="component" value="Unassembled WGS sequence"/>
</dbReference>
<proteinExistence type="predicted"/>
<accession>A0A844YV68</accession>
<organism evidence="1 2">
    <name type="scientific">Alteraurantiacibacter buctensis</name>
    <dbReference type="NCBI Taxonomy" id="1503981"/>
    <lineage>
        <taxon>Bacteria</taxon>
        <taxon>Pseudomonadati</taxon>
        <taxon>Pseudomonadota</taxon>
        <taxon>Alphaproteobacteria</taxon>
        <taxon>Sphingomonadales</taxon>
        <taxon>Erythrobacteraceae</taxon>
        <taxon>Alteraurantiacibacter</taxon>
    </lineage>
</organism>
<gene>
    <name evidence="1" type="ORF">GRI99_04625</name>
</gene>
<evidence type="ECO:0000313" key="1">
    <source>
        <dbReference type="EMBL" id="MXO70920.1"/>
    </source>
</evidence>
<dbReference type="EMBL" id="WTYV01000001">
    <property type="protein sequence ID" value="MXO70920.1"/>
    <property type="molecule type" value="Genomic_DNA"/>
</dbReference>
<comment type="caution">
    <text evidence="1">The sequence shown here is derived from an EMBL/GenBank/DDBJ whole genome shotgun (WGS) entry which is preliminary data.</text>
</comment>
<reference evidence="1 2" key="1">
    <citation type="submission" date="2019-12" db="EMBL/GenBank/DDBJ databases">
        <title>Genomic-based taxomic classification of the family Erythrobacteraceae.</title>
        <authorList>
            <person name="Xu L."/>
        </authorList>
    </citation>
    <scope>NUCLEOTIDE SEQUENCE [LARGE SCALE GENOMIC DNA]</scope>
    <source>
        <strain evidence="1 2">M0322</strain>
    </source>
</reference>
<dbReference type="AlphaFoldDB" id="A0A844YV68"/>
<protein>
    <submittedName>
        <fullName evidence="1">Uncharacterized protein</fullName>
    </submittedName>
</protein>
<dbReference type="RefSeq" id="WP_160770778.1">
    <property type="nucleotide sequence ID" value="NZ_WTYV01000001.1"/>
</dbReference>
<sequence>MSGPLPLALALLAVLALVALAHWLGFSRAAKLSGPDHATALAQSLPGGFSPVDLAISRDGGGALLRDASGQVAIIAPVGAHFVVRLPANRFYARPAGKGLIEVRGEDFAALLDLGEEGARWLAILSGASPAGQ</sequence>
<keyword evidence="2" id="KW-1185">Reference proteome</keyword>
<name>A0A844YV68_9SPHN</name>
<dbReference type="OrthoDB" id="7391222at2"/>